<proteinExistence type="predicted"/>
<keyword evidence="1" id="KW-0812">Transmembrane</keyword>
<keyword evidence="1" id="KW-0472">Membrane</keyword>
<dbReference type="AlphaFoldDB" id="A0A381P3A9"/>
<keyword evidence="1" id="KW-1133">Transmembrane helix</keyword>
<gene>
    <name evidence="2" type="ORF">METZ01_LOCUS13572</name>
</gene>
<dbReference type="EMBL" id="UINC01000761">
    <property type="protein sequence ID" value="SUZ60718.1"/>
    <property type="molecule type" value="Genomic_DNA"/>
</dbReference>
<name>A0A381P3A9_9ZZZZ</name>
<protein>
    <submittedName>
        <fullName evidence="2">Uncharacterized protein</fullName>
    </submittedName>
</protein>
<evidence type="ECO:0000313" key="2">
    <source>
        <dbReference type="EMBL" id="SUZ60718.1"/>
    </source>
</evidence>
<accession>A0A381P3A9</accession>
<evidence type="ECO:0000256" key="1">
    <source>
        <dbReference type="SAM" id="Phobius"/>
    </source>
</evidence>
<sequence>MLKSRIVITTGKWMFKAYIVWSICADLILIAGMVALFFGDLTISF</sequence>
<feature type="transmembrane region" description="Helical" evidence="1">
    <location>
        <begin position="20"/>
        <end position="39"/>
    </location>
</feature>
<reference evidence="2" key="1">
    <citation type="submission" date="2018-05" db="EMBL/GenBank/DDBJ databases">
        <authorList>
            <person name="Lanie J.A."/>
            <person name="Ng W.-L."/>
            <person name="Kazmierczak K.M."/>
            <person name="Andrzejewski T.M."/>
            <person name="Davidsen T.M."/>
            <person name="Wayne K.J."/>
            <person name="Tettelin H."/>
            <person name="Glass J.I."/>
            <person name="Rusch D."/>
            <person name="Podicherti R."/>
            <person name="Tsui H.-C.T."/>
            <person name="Winkler M.E."/>
        </authorList>
    </citation>
    <scope>NUCLEOTIDE SEQUENCE</scope>
</reference>
<organism evidence="2">
    <name type="scientific">marine metagenome</name>
    <dbReference type="NCBI Taxonomy" id="408172"/>
    <lineage>
        <taxon>unclassified sequences</taxon>
        <taxon>metagenomes</taxon>
        <taxon>ecological metagenomes</taxon>
    </lineage>
</organism>